<dbReference type="Gene3D" id="3.40.50.720">
    <property type="entry name" value="NAD(P)-binding Rossmann-like Domain"/>
    <property type="match status" value="1"/>
</dbReference>
<sequence length="147" mass="16208">MEKFPTNTVGPFLTTKSFHHNLKLASGLVYNLSSRRASISSRLSFMSDWFLTTNSEVYNLQGQDLAYRLSKTALNQLTATMAAEFKNNGDGIAVIAVYPGYVATRLSSFRSRDNMEECIGGVVRVVETTGMSETGSFVDCKGQAMPW</sequence>
<name>A0A2K0WC21_GIBNY</name>
<dbReference type="InterPro" id="IPR036291">
    <property type="entry name" value="NAD(P)-bd_dom_sf"/>
</dbReference>
<dbReference type="InterPro" id="IPR052184">
    <property type="entry name" value="SDR_enzymes"/>
</dbReference>
<proteinExistence type="predicted"/>
<organism evidence="1 2">
    <name type="scientific">Gibberella nygamai</name>
    <name type="common">Bean root rot disease fungus</name>
    <name type="synonym">Fusarium nygamai</name>
    <dbReference type="NCBI Taxonomy" id="42673"/>
    <lineage>
        <taxon>Eukaryota</taxon>
        <taxon>Fungi</taxon>
        <taxon>Dikarya</taxon>
        <taxon>Ascomycota</taxon>
        <taxon>Pezizomycotina</taxon>
        <taxon>Sordariomycetes</taxon>
        <taxon>Hypocreomycetidae</taxon>
        <taxon>Hypocreales</taxon>
        <taxon>Nectriaceae</taxon>
        <taxon>Fusarium</taxon>
        <taxon>Fusarium fujikuroi species complex</taxon>
    </lineage>
</organism>
<dbReference type="OrthoDB" id="5296at2759"/>
<comment type="caution">
    <text evidence="1">The sequence shown here is derived from an EMBL/GenBank/DDBJ whole genome shotgun (WGS) entry which is preliminary data.</text>
</comment>
<accession>A0A2K0WC21</accession>
<dbReference type="PRINTS" id="PR00081">
    <property type="entry name" value="GDHRDH"/>
</dbReference>
<dbReference type="Proteomes" id="UP000236664">
    <property type="component" value="Unassembled WGS sequence"/>
</dbReference>
<dbReference type="AlphaFoldDB" id="A0A2K0WC21"/>
<keyword evidence="2" id="KW-1185">Reference proteome</keyword>
<dbReference type="PANTHER" id="PTHR45458">
    <property type="entry name" value="SHORT-CHAIN DEHYDROGENASE/REDUCTASE SDR"/>
    <property type="match status" value="1"/>
</dbReference>
<dbReference type="SUPFAM" id="SSF51735">
    <property type="entry name" value="NAD(P)-binding Rossmann-fold domains"/>
    <property type="match status" value="1"/>
</dbReference>
<protein>
    <submittedName>
        <fullName evidence="1">Uncharacterized protein</fullName>
    </submittedName>
</protein>
<dbReference type="EMBL" id="MTQA01000088">
    <property type="protein sequence ID" value="PNP79832.1"/>
    <property type="molecule type" value="Genomic_DNA"/>
</dbReference>
<dbReference type="GO" id="GO:0016616">
    <property type="term" value="F:oxidoreductase activity, acting on the CH-OH group of donors, NAD or NADP as acceptor"/>
    <property type="evidence" value="ECO:0007669"/>
    <property type="project" value="TreeGrafter"/>
</dbReference>
<reference evidence="1 2" key="1">
    <citation type="submission" date="2017-06" db="EMBL/GenBank/DDBJ databases">
        <title>Genome of Fusarium nygamai isolate CS10214.</title>
        <authorList>
            <person name="Gardiner D.M."/>
            <person name="Obanor F."/>
            <person name="Kazan K."/>
        </authorList>
    </citation>
    <scope>NUCLEOTIDE SEQUENCE [LARGE SCALE GENOMIC DNA]</scope>
    <source>
        <strain evidence="1 2">CS10214</strain>
    </source>
</reference>
<dbReference type="InterPro" id="IPR002347">
    <property type="entry name" value="SDR_fam"/>
</dbReference>
<dbReference type="PANTHER" id="PTHR45458:SF1">
    <property type="entry name" value="SHORT CHAIN DEHYDROGENASE"/>
    <property type="match status" value="1"/>
</dbReference>
<evidence type="ECO:0000313" key="2">
    <source>
        <dbReference type="Proteomes" id="UP000236664"/>
    </source>
</evidence>
<evidence type="ECO:0000313" key="1">
    <source>
        <dbReference type="EMBL" id="PNP79832.1"/>
    </source>
</evidence>
<gene>
    <name evidence="1" type="ORF">FNYG_06925</name>
</gene>
<dbReference type="Pfam" id="PF00106">
    <property type="entry name" value="adh_short"/>
    <property type="match status" value="1"/>
</dbReference>